<proteinExistence type="predicted"/>
<feature type="domain" description="DUF2061" evidence="2">
    <location>
        <begin position="18"/>
        <end position="69"/>
    </location>
</feature>
<evidence type="ECO:0000256" key="1">
    <source>
        <dbReference type="SAM" id="Phobius"/>
    </source>
</evidence>
<feature type="transmembrane region" description="Helical" evidence="1">
    <location>
        <begin position="45"/>
        <end position="63"/>
    </location>
</feature>
<reference evidence="3" key="1">
    <citation type="journal article" date="2015" name="Nature">
        <title>Complex archaea that bridge the gap between prokaryotes and eukaryotes.</title>
        <authorList>
            <person name="Spang A."/>
            <person name="Saw J.H."/>
            <person name="Jorgensen S.L."/>
            <person name="Zaremba-Niedzwiedzka K."/>
            <person name="Martijn J."/>
            <person name="Lind A.E."/>
            <person name="van Eijk R."/>
            <person name="Schleper C."/>
            <person name="Guy L."/>
            <person name="Ettema T.J."/>
        </authorList>
    </citation>
    <scope>NUCLEOTIDE SEQUENCE</scope>
</reference>
<protein>
    <recommendedName>
        <fullName evidence="2">DUF2061 domain-containing protein</fullName>
    </recommendedName>
</protein>
<organism evidence="3">
    <name type="scientific">marine sediment metagenome</name>
    <dbReference type="NCBI Taxonomy" id="412755"/>
    <lineage>
        <taxon>unclassified sequences</taxon>
        <taxon>metagenomes</taxon>
        <taxon>ecological metagenomes</taxon>
    </lineage>
</organism>
<dbReference type="EMBL" id="LAZR01000006">
    <property type="protein sequence ID" value="KKO09761.1"/>
    <property type="molecule type" value="Genomic_DNA"/>
</dbReference>
<accession>A0A0F9VXM5</accession>
<evidence type="ECO:0000313" key="3">
    <source>
        <dbReference type="EMBL" id="KKO09761.1"/>
    </source>
</evidence>
<dbReference type="Pfam" id="PF09834">
    <property type="entry name" value="DUF2061"/>
    <property type="match status" value="1"/>
</dbReference>
<evidence type="ECO:0000259" key="2">
    <source>
        <dbReference type="Pfam" id="PF09834"/>
    </source>
</evidence>
<gene>
    <name evidence="3" type="ORF">LCGC14_0032570</name>
</gene>
<comment type="caution">
    <text evidence="3">The sequence shown here is derived from an EMBL/GenBank/DDBJ whole genome shotgun (WGS) entry which is preliminary data.</text>
</comment>
<keyword evidence="1" id="KW-0472">Membrane</keyword>
<feature type="transmembrane region" description="Helical" evidence="1">
    <location>
        <begin position="21"/>
        <end position="39"/>
    </location>
</feature>
<keyword evidence="1" id="KW-1133">Transmembrane helix</keyword>
<sequence length="91" mass="10170">MSTPRRVPGPALSSRLAILKTLTFAVVHFAVAFTVAYLLTGSWITSSLIALVEPACNTIAFYFHERAWQRFGADRSAHKGYGHGNFWNRDK</sequence>
<dbReference type="InterPro" id="IPR018638">
    <property type="entry name" value="DUF2061_membrane"/>
</dbReference>
<name>A0A0F9VXM5_9ZZZZ</name>
<keyword evidence="1" id="KW-0812">Transmembrane</keyword>
<dbReference type="AlphaFoldDB" id="A0A0F9VXM5"/>